<dbReference type="PANTHER" id="PTHR42693">
    <property type="entry name" value="ARYLSULFATASE FAMILY MEMBER"/>
    <property type="match status" value="1"/>
</dbReference>
<evidence type="ECO:0000256" key="1">
    <source>
        <dbReference type="ARBA" id="ARBA00001913"/>
    </source>
</evidence>
<dbReference type="InterPro" id="IPR017850">
    <property type="entry name" value="Alkaline_phosphatase_core_sf"/>
</dbReference>
<dbReference type="Gene3D" id="3.40.720.10">
    <property type="entry name" value="Alkaline Phosphatase, subunit A"/>
    <property type="match status" value="2"/>
</dbReference>
<dbReference type="SUPFAM" id="SSF53649">
    <property type="entry name" value="Alkaline phosphatase-like"/>
    <property type="match status" value="1"/>
</dbReference>
<dbReference type="EMBL" id="JARVKM010000065">
    <property type="protein sequence ID" value="KAK9772134.1"/>
    <property type="molecule type" value="Genomic_DNA"/>
</dbReference>
<proteinExistence type="inferred from homology"/>
<dbReference type="InterPro" id="IPR000917">
    <property type="entry name" value="Sulfatase_N"/>
</dbReference>
<keyword evidence="5" id="KW-0378">Hydrolase</keyword>
<evidence type="ECO:0000256" key="3">
    <source>
        <dbReference type="ARBA" id="ARBA00022723"/>
    </source>
</evidence>
<keyword evidence="3" id="KW-0479">Metal-binding</keyword>
<evidence type="ECO:0000259" key="7">
    <source>
        <dbReference type="Pfam" id="PF00884"/>
    </source>
</evidence>
<sequence>MSMDPARPRPNIILILADNLRWGELGCYGGTLRGAAAQRNAIFDKEGLFLHNFNVESDCVPTRSALMTGRQPIRTGCLQSIPASMPQGLTPWEATLAEVLRDEGYATARHGKWHLGDVPSRYPSDRGFDEWEDWGPSENVFVYDLKERRHIDVTLVEQSKDWIHRQAKAESRSSFIPILYTFISLLCHITGFQGKTGNGEFADFMAEIDYRVGQLPDHDDGWAIGDNTVAIFISDNGSVFPTKARLGP</sequence>
<evidence type="ECO:0000256" key="6">
    <source>
        <dbReference type="ARBA" id="ARBA00022837"/>
    </source>
</evidence>
<evidence type="ECO:0000256" key="4">
    <source>
        <dbReference type="ARBA" id="ARBA00022729"/>
    </source>
</evidence>
<keyword evidence="9" id="KW-1185">Reference proteome</keyword>
<protein>
    <submittedName>
        <fullName evidence="8">Sulfatase N-terminal domain-containing protein</fullName>
    </submittedName>
</protein>
<keyword evidence="4" id="KW-0732">Signal</keyword>
<dbReference type="PANTHER" id="PTHR42693:SF42">
    <property type="entry name" value="ARYLSULFATASE G"/>
    <property type="match status" value="1"/>
</dbReference>
<evidence type="ECO:0000256" key="2">
    <source>
        <dbReference type="ARBA" id="ARBA00008779"/>
    </source>
</evidence>
<name>A0ABR2XEI3_9PEZI</name>
<dbReference type="Proteomes" id="UP001465668">
    <property type="component" value="Unassembled WGS sequence"/>
</dbReference>
<dbReference type="InterPro" id="IPR050738">
    <property type="entry name" value="Sulfatase"/>
</dbReference>
<gene>
    <name evidence="8" type="ORF">SCAR479_11143</name>
</gene>
<organism evidence="8 9">
    <name type="scientific">Seiridium cardinale</name>
    <dbReference type="NCBI Taxonomy" id="138064"/>
    <lineage>
        <taxon>Eukaryota</taxon>
        <taxon>Fungi</taxon>
        <taxon>Dikarya</taxon>
        <taxon>Ascomycota</taxon>
        <taxon>Pezizomycotina</taxon>
        <taxon>Sordariomycetes</taxon>
        <taxon>Xylariomycetidae</taxon>
        <taxon>Amphisphaeriales</taxon>
        <taxon>Sporocadaceae</taxon>
        <taxon>Seiridium</taxon>
    </lineage>
</organism>
<evidence type="ECO:0000256" key="5">
    <source>
        <dbReference type="ARBA" id="ARBA00022801"/>
    </source>
</evidence>
<keyword evidence="6" id="KW-0106">Calcium</keyword>
<feature type="domain" description="Sulfatase N-terminal" evidence="7">
    <location>
        <begin position="10"/>
        <end position="238"/>
    </location>
</feature>
<evidence type="ECO:0000313" key="8">
    <source>
        <dbReference type="EMBL" id="KAK9772134.1"/>
    </source>
</evidence>
<dbReference type="Pfam" id="PF00884">
    <property type="entry name" value="Sulfatase"/>
    <property type="match status" value="1"/>
</dbReference>
<reference evidence="8 9" key="1">
    <citation type="submission" date="2024-02" db="EMBL/GenBank/DDBJ databases">
        <title>First draft genome assembly of two strains of Seiridium cardinale.</title>
        <authorList>
            <person name="Emiliani G."/>
            <person name="Scali E."/>
        </authorList>
    </citation>
    <scope>NUCLEOTIDE SEQUENCE [LARGE SCALE GENOMIC DNA]</scope>
    <source>
        <strain evidence="8 9">BM-138-000479</strain>
    </source>
</reference>
<comment type="similarity">
    <text evidence="2">Belongs to the sulfatase family.</text>
</comment>
<accession>A0ABR2XEI3</accession>
<evidence type="ECO:0000313" key="9">
    <source>
        <dbReference type="Proteomes" id="UP001465668"/>
    </source>
</evidence>
<comment type="caution">
    <text evidence="8">The sequence shown here is derived from an EMBL/GenBank/DDBJ whole genome shotgun (WGS) entry which is preliminary data.</text>
</comment>
<comment type="cofactor">
    <cofactor evidence="1">
        <name>Ca(2+)</name>
        <dbReference type="ChEBI" id="CHEBI:29108"/>
    </cofactor>
</comment>